<keyword evidence="5 9" id="KW-0418">Kinase</keyword>
<dbReference type="EC" id="2.7.4.25" evidence="9"/>
<keyword evidence="2 9" id="KW-0963">Cytoplasm</keyword>
<dbReference type="InterPro" id="IPR003136">
    <property type="entry name" value="Cytidylate_kin"/>
</dbReference>
<dbReference type="GO" id="GO:0016301">
    <property type="term" value="F:kinase activity"/>
    <property type="evidence" value="ECO:0007669"/>
    <property type="project" value="UniProtKB-KW"/>
</dbReference>
<dbReference type="Pfam" id="PF02224">
    <property type="entry name" value="Cytidylate_kin"/>
    <property type="match status" value="1"/>
</dbReference>
<dbReference type="PANTHER" id="PTHR21299">
    <property type="entry name" value="CYTIDYLATE KINASE/PANTOATE-BETA-ALANINE LIGASE"/>
    <property type="match status" value="1"/>
</dbReference>
<comment type="similarity">
    <text evidence="1 9">Belongs to the cytidylate kinase family. Type 1 subfamily.</text>
</comment>
<evidence type="ECO:0000313" key="11">
    <source>
        <dbReference type="EMBL" id="MFC7320712.1"/>
    </source>
</evidence>
<dbReference type="Proteomes" id="UP001596494">
    <property type="component" value="Unassembled WGS sequence"/>
</dbReference>
<evidence type="ECO:0000313" key="12">
    <source>
        <dbReference type="Proteomes" id="UP001596494"/>
    </source>
</evidence>
<dbReference type="InterPro" id="IPR027417">
    <property type="entry name" value="P-loop_NTPase"/>
</dbReference>
<evidence type="ECO:0000256" key="9">
    <source>
        <dbReference type="HAMAP-Rule" id="MF_00238"/>
    </source>
</evidence>
<dbReference type="NCBIfam" id="TIGR00017">
    <property type="entry name" value="cmk"/>
    <property type="match status" value="1"/>
</dbReference>
<evidence type="ECO:0000256" key="8">
    <source>
        <dbReference type="ARBA" id="ARBA00048478"/>
    </source>
</evidence>
<evidence type="ECO:0000256" key="2">
    <source>
        <dbReference type="ARBA" id="ARBA00022490"/>
    </source>
</evidence>
<dbReference type="SUPFAM" id="SSF52540">
    <property type="entry name" value="P-loop containing nucleoside triphosphate hydrolases"/>
    <property type="match status" value="1"/>
</dbReference>
<dbReference type="Gene3D" id="3.40.50.300">
    <property type="entry name" value="P-loop containing nucleotide triphosphate hydrolases"/>
    <property type="match status" value="1"/>
</dbReference>
<organism evidence="11 12">
    <name type="scientific">Halobacillus campisalis</name>
    <dbReference type="NCBI Taxonomy" id="435909"/>
    <lineage>
        <taxon>Bacteria</taxon>
        <taxon>Bacillati</taxon>
        <taxon>Bacillota</taxon>
        <taxon>Bacilli</taxon>
        <taxon>Bacillales</taxon>
        <taxon>Bacillaceae</taxon>
        <taxon>Halobacillus</taxon>
    </lineage>
</organism>
<comment type="caution">
    <text evidence="11">The sequence shown here is derived from an EMBL/GenBank/DDBJ whole genome shotgun (WGS) entry which is preliminary data.</text>
</comment>
<evidence type="ECO:0000256" key="7">
    <source>
        <dbReference type="ARBA" id="ARBA00047615"/>
    </source>
</evidence>
<evidence type="ECO:0000256" key="4">
    <source>
        <dbReference type="ARBA" id="ARBA00022741"/>
    </source>
</evidence>
<dbReference type="RefSeq" id="WP_289214318.1">
    <property type="nucleotide sequence ID" value="NZ_JAPVRC010000001.1"/>
</dbReference>
<keyword evidence="12" id="KW-1185">Reference proteome</keyword>
<evidence type="ECO:0000259" key="10">
    <source>
        <dbReference type="Pfam" id="PF02224"/>
    </source>
</evidence>
<evidence type="ECO:0000256" key="6">
    <source>
        <dbReference type="ARBA" id="ARBA00022840"/>
    </source>
</evidence>
<evidence type="ECO:0000256" key="3">
    <source>
        <dbReference type="ARBA" id="ARBA00022679"/>
    </source>
</evidence>
<keyword evidence="4 9" id="KW-0547">Nucleotide-binding</keyword>
<dbReference type="PANTHER" id="PTHR21299:SF2">
    <property type="entry name" value="CYTIDYLATE KINASE"/>
    <property type="match status" value="1"/>
</dbReference>
<sequence>MTRDLAVAIDGPAAAGKSTVAKRVAEKLSYIYVDTGAMYRALTFKAIENSVDLENEDLLSDLLKHTKIELVQEHDGQHVFLDDKDVTNGIRTNEVTSNVSYVAKHARVRKIMVERQQKLVEKRGIVMDGRDIGTHVIPDAEVKIFMIASVKERAERRHKENVDKGFHSDIDELMEDIRKRDEIDSKRTASPLVKAEGAVELDTTSLTIEEVVDQIIAIVNQKQMGGDQNGFV</sequence>
<reference evidence="12" key="1">
    <citation type="journal article" date="2019" name="Int. J. Syst. Evol. Microbiol.">
        <title>The Global Catalogue of Microorganisms (GCM) 10K type strain sequencing project: providing services to taxonomists for standard genome sequencing and annotation.</title>
        <authorList>
            <consortium name="The Broad Institute Genomics Platform"/>
            <consortium name="The Broad Institute Genome Sequencing Center for Infectious Disease"/>
            <person name="Wu L."/>
            <person name="Ma J."/>
        </authorList>
    </citation>
    <scope>NUCLEOTIDE SEQUENCE [LARGE SCALE GENOMIC DNA]</scope>
    <source>
        <strain evidence="12">CCUG 73951</strain>
    </source>
</reference>
<evidence type="ECO:0000256" key="1">
    <source>
        <dbReference type="ARBA" id="ARBA00009427"/>
    </source>
</evidence>
<dbReference type="HAMAP" id="MF_00238">
    <property type="entry name" value="Cytidyl_kinase_type1"/>
    <property type="match status" value="1"/>
</dbReference>
<gene>
    <name evidence="9 11" type="primary">cmk</name>
    <name evidence="11" type="ORF">ACFQMN_07445</name>
</gene>
<evidence type="ECO:0000256" key="5">
    <source>
        <dbReference type="ARBA" id="ARBA00022777"/>
    </source>
</evidence>
<feature type="binding site" evidence="9">
    <location>
        <begin position="11"/>
        <end position="19"/>
    </location>
    <ligand>
        <name>ATP</name>
        <dbReference type="ChEBI" id="CHEBI:30616"/>
    </ligand>
</feature>
<keyword evidence="6 9" id="KW-0067">ATP-binding</keyword>
<comment type="catalytic activity">
    <reaction evidence="7 9">
        <text>dCMP + ATP = dCDP + ADP</text>
        <dbReference type="Rhea" id="RHEA:25094"/>
        <dbReference type="ChEBI" id="CHEBI:30616"/>
        <dbReference type="ChEBI" id="CHEBI:57566"/>
        <dbReference type="ChEBI" id="CHEBI:58593"/>
        <dbReference type="ChEBI" id="CHEBI:456216"/>
        <dbReference type="EC" id="2.7.4.25"/>
    </reaction>
</comment>
<dbReference type="CDD" id="cd02020">
    <property type="entry name" value="CMPK"/>
    <property type="match status" value="1"/>
</dbReference>
<dbReference type="InterPro" id="IPR011994">
    <property type="entry name" value="Cytidylate_kinase_dom"/>
</dbReference>
<keyword evidence="3 9" id="KW-0808">Transferase</keyword>
<protein>
    <recommendedName>
        <fullName evidence="9">Cytidylate kinase</fullName>
        <shortName evidence="9">CK</shortName>
        <ecNumber evidence="9">2.7.4.25</ecNumber>
    </recommendedName>
    <alternativeName>
        <fullName evidence="9">Cytidine monophosphate kinase</fullName>
        <shortName evidence="9">CMP kinase</shortName>
    </alternativeName>
</protein>
<accession>A0ABW2K3E9</accession>
<feature type="domain" description="Cytidylate kinase" evidence="10">
    <location>
        <begin position="7"/>
        <end position="220"/>
    </location>
</feature>
<proteinExistence type="inferred from homology"/>
<comment type="catalytic activity">
    <reaction evidence="8 9">
        <text>CMP + ATP = CDP + ADP</text>
        <dbReference type="Rhea" id="RHEA:11600"/>
        <dbReference type="ChEBI" id="CHEBI:30616"/>
        <dbReference type="ChEBI" id="CHEBI:58069"/>
        <dbReference type="ChEBI" id="CHEBI:60377"/>
        <dbReference type="ChEBI" id="CHEBI:456216"/>
        <dbReference type="EC" id="2.7.4.25"/>
    </reaction>
</comment>
<dbReference type="EMBL" id="JBHTBY010000006">
    <property type="protein sequence ID" value="MFC7320712.1"/>
    <property type="molecule type" value="Genomic_DNA"/>
</dbReference>
<comment type="subcellular location">
    <subcellularLocation>
        <location evidence="9">Cytoplasm</location>
    </subcellularLocation>
</comment>
<name>A0ABW2K3E9_9BACI</name>